<dbReference type="InterPro" id="IPR023393">
    <property type="entry name" value="START-like_dom_sf"/>
</dbReference>
<evidence type="ECO:0000259" key="2">
    <source>
        <dbReference type="Pfam" id="PF08327"/>
    </source>
</evidence>
<keyword evidence="4" id="KW-1185">Reference proteome</keyword>
<evidence type="ECO:0000313" key="3">
    <source>
        <dbReference type="EMBL" id="MFC5069412.1"/>
    </source>
</evidence>
<dbReference type="RefSeq" id="WP_114958676.1">
    <property type="nucleotide sequence ID" value="NZ_JBHSJF010000006.1"/>
</dbReference>
<dbReference type="Pfam" id="PF08327">
    <property type="entry name" value="AHSA1"/>
    <property type="match status" value="1"/>
</dbReference>
<feature type="domain" description="Activator of Hsp90 ATPase homologue 1/2-like C-terminal" evidence="2">
    <location>
        <begin position="22"/>
        <end position="151"/>
    </location>
</feature>
<dbReference type="Proteomes" id="UP001595796">
    <property type="component" value="Unassembled WGS sequence"/>
</dbReference>
<comment type="caution">
    <text evidence="3">The sequence shown here is derived from an EMBL/GenBank/DDBJ whole genome shotgun (WGS) entry which is preliminary data.</text>
</comment>
<name>A0ABV9Z4B1_9HYPH</name>
<dbReference type="InterPro" id="IPR013538">
    <property type="entry name" value="ASHA1/2-like_C"/>
</dbReference>
<dbReference type="SUPFAM" id="SSF55961">
    <property type="entry name" value="Bet v1-like"/>
    <property type="match status" value="1"/>
</dbReference>
<dbReference type="EMBL" id="JBHSJF010000006">
    <property type="protein sequence ID" value="MFC5069412.1"/>
    <property type="molecule type" value="Genomic_DNA"/>
</dbReference>
<gene>
    <name evidence="3" type="ORF">ACFPFW_15450</name>
</gene>
<evidence type="ECO:0000313" key="4">
    <source>
        <dbReference type="Proteomes" id="UP001595796"/>
    </source>
</evidence>
<proteinExistence type="inferred from homology"/>
<accession>A0ABV9Z4B1</accession>
<comment type="similarity">
    <text evidence="1">Belongs to the AHA1 family.</text>
</comment>
<reference evidence="4" key="1">
    <citation type="journal article" date="2019" name="Int. J. Syst. Evol. Microbiol.">
        <title>The Global Catalogue of Microorganisms (GCM) 10K type strain sequencing project: providing services to taxonomists for standard genome sequencing and annotation.</title>
        <authorList>
            <consortium name="The Broad Institute Genomics Platform"/>
            <consortium name="The Broad Institute Genome Sequencing Center for Infectious Disease"/>
            <person name="Wu L."/>
            <person name="Ma J."/>
        </authorList>
    </citation>
    <scope>NUCLEOTIDE SEQUENCE [LARGE SCALE GENOMIC DNA]</scope>
    <source>
        <strain evidence="4">CGMCC 1.16444</strain>
    </source>
</reference>
<organism evidence="3 4">
    <name type="scientific">Flaviflagellibacter deserti</name>
    <dbReference type="NCBI Taxonomy" id="2267266"/>
    <lineage>
        <taxon>Bacteria</taxon>
        <taxon>Pseudomonadati</taxon>
        <taxon>Pseudomonadota</taxon>
        <taxon>Alphaproteobacteria</taxon>
        <taxon>Hyphomicrobiales</taxon>
        <taxon>Flaviflagellibacter</taxon>
    </lineage>
</organism>
<protein>
    <submittedName>
        <fullName evidence="3">SRPBCC family protein</fullName>
    </submittedName>
</protein>
<dbReference type="CDD" id="cd08899">
    <property type="entry name" value="SRPBCC_CalC_Aha1-like_6"/>
    <property type="match status" value="1"/>
</dbReference>
<sequence>MTDYATALAEDTVRLERYLPGPIERVWAYLTESDKRATWLARGEMDLRPGGRIELTWQNSKLSTNDDPPPEKYRANETHTMVGEIIECDPPRLLSFTWGGEPGDSWASFELTPKGDSVHLVITHRRLANRGMKVGVSGGWHAHLDVLEDVLNGEPPRAFWRNYSKLNAEYEQRL</sequence>
<dbReference type="Gene3D" id="3.30.530.20">
    <property type="match status" value="1"/>
</dbReference>
<evidence type="ECO:0000256" key="1">
    <source>
        <dbReference type="ARBA" id="ARBA00006817"/>
    </source>
</evidence>